<name>A0ABV0XNS9_9TELE</name>
<evidence type="ECO:0000313" key="2">
    <source>
        <dbReference type="EMBL" id="MEQ2283105.1"/>
    </source>
</evidence>
<evidence type="ECO:0000256" key="1">
    <source>
        <dbReference type="SAM" id="MobiDB-lite"/>
    </source>
</evidence>
<proteinExistence type="predicted"/>
<evidence type="ECO:0000313" key="3">
    <source>
        <dbReference type="Proteomes" id="UP001469553"/>
    </source>
</evidence>
<organism evidence="2 3">
    <name type="scientific">Ameca splendens</name>
    <dbReference type="NCBI Taxonomy" id="208324"/>
    <lineage>
        <taxon>Eukaryota</taxon>
        <taxon>Metazoa</taxon>
        <taxon>Chordata</taxon>
        <taxon>Craniata</taxon>
        <taxon>Vertebrata</taxon>
        <taxon>Euteleostomi</taxon>
        <taxon>Actinopterygii</taxon>
        <taxon>Neopterygii</taxon>
        <taxon>Teleostei</taxon>
        <taxon>Neoteleostei</taxon>
        <taxon>Acanthomorphata</taxon>
        <taxon>Ovalentaria</taxon>
        <taxon>Atherinomorphae</taxon>
        <taxon>Cyprinodontiformes</taxon>
        <taxon>Goodeidae</taxon>
        <taxon>Ameca</taxon>
    </lineage>
</organism>
<feature type="non-terminal residue" evidence="2">
    <location>
        <position position="100"/>
    </location>
</feature>
<reference evidence="2 3" key="1">
    <citation type="submission" date="2021-06" db="EMBL/GenBank/DDBJ databases">
        <authorList>
            <person name="Palmer J.M."/>
        </authorList>
    </citation>
    <scope>NUCLEOTIDE SEQUENCE [LARGE SCALE GENOMIC DNA]</scope>
    <source>
        <strain evidence="2 3">AS_MEX2019</strain>
        <tissue evidence="2">Muscle</tissue>
    </source>
</reference>
<protein>
    <submittedName>
        <fullName evidence="2">Uncharacterized protein</fullName>
    </submittedName>
</protein>
<feature type="region of interest" description="Disordered" evidence="1">
    <location>
        <begin position="61"/>
        <end position="80"/>
    </location>
</feature>
<gene>
    <name evidence="2" type="ORF">AMECASPLE_007839</name>
</gene>
<dbReference type="Proteomes" id="UP001469553">
    <property type="component" value="Unassembled WGS sequence"/>
</dbReference>
<comment type="caution">
    <text evidence="2">The sequence shown here is derived from an EMBL/GenBank/DDBJ whole genome shotgun (WGS) entry which is preliminary data.</text>
</comment>
<sequence length="100" mass="10990">MFLLWVFRTSYSRLPNVSRSAKRQGPLADMGELTDHCEKFSAPSTLFGQLPSWLLPGYSPTPKSSTACPPSNALKPRHNSCPSDSAYLLTTTSVLSFHDS</sequence>
<accession>A0ABV0XNS9</accession>
<dbReference type="EMBL" id="JAHRIP010009808">
    <property type="protein sequence ID" value="MEQ2283105.1"/>
    <property type="molecule type" value="Genomic_DNA"/>
</dbReference>
<keyword evidence="3" id="KW-1185">Reference proteome</keyword>